<evidence type="ECO:0000313" key="5">
    <source>
        <dbReference type="EMBL" id="KAF0332647.1"/>
    </source>
</evidence>
<dbReference type="Gene3D" id="1.20.890.10">
    <property type="entry name" value="cAMP-dependent protein kinase regulatory subunit, dimerization-anchoring domain"/>
    <property type="match status" value="1"/>
</dbReference>
<evidence type="ECO:0000256" key="4">
    <source>
        <dbReference type="SAM" id="MobiDB-lite"/>
    </source>
</evidence>
<keyword evidence="6" id="KW-1185">Reference proteome</keyword>
<comment type="caution">
    <text evidence="5">The sequence shown here is derived from an EMBL/GenBank/DDBJ whole genome shotgun (WGS) entry which is preliminary data.</text>
</comment>
<evidence type="ECO:0000256" key="3">
    <source>
        <dbReference type="ARBA" id="ARBA00023242"/>
    </source>
</evidence>
<proteinExistence type="inferred from homology"/>
<organism evidence="5 6">
    <name type="scientific">Colletotrichum asianum</name>
    <dbReference type="NCBI Taxonomy" id="702518"/>
    <lineage>
        <taxon>Eukaryota</taxon>
        <taxon>Fungi</taxon>
        <taxon>Dikarya</taxon>
        <taxon>Ascomycota</taxon>
        <taxon>Pezizomycotina</taxon>
        <taxon>Sordariomycetes</taxon>
        <taxon>Hypocreomycetidae</taxon>
        <taxon>Glomerellales</taxon>
        <taxon>Glomerellaceae</taxon>
        <taxon>Colletotrichum</taxon>
        <taxon>Colletotrichum gloeosporioides species complex</taxon>
    </lineage>
</organism>
<reference evidence="5 6" key="1">
    <citation type="submission" date="2019-12" db="EMBL/GenBank/DDBJ databases">
        <title>A genome sequence resource for the geographically widespread anthracnose pathogen Colletotrichum asianum.</title>
        <authorList>
            <person name="Meng Y."/>
        </authorList>
    </citation>
    <scope>NUCLEOTIDE SEQUENCE [LARGE SCALE GENOMIC DNA]</scope>
    <source>
        <strain evidence="5 6">ICMP 18580</strain>
    </source>
</reference>
<sequence length="168" mass="16926">MSNPPPTETTPQPPVPAALAVPPAPPSTTEPTMPPAADPSANPDAASTVDAPMADAPDVASSPAPAPQAAPSPAPAAPPRTGTPSRNLNNGDASSRAGSVHPDANSLNLPNAATPHGDSARMYINSTVTAALLEGMKKIGRDQPANPLKVLGEFLIQKSRERGEPESS</sequence>
<feature type="compositionally biased region" description="Polar residues" evidence="4">
    <location>
        <begin position="82"/>
        <end position="97"/>
    </location>
</feature>
<accession>A0A8H3ZXW6</accession>
<dbReference type="EMBL" id="WOWK01000001">
    <property type="protein sequence ID" value="KAF0332647.1"/>
    <property type="molecule type" value="Genomic_DNA"/>
</dbReference>
<feature type="compositionally biased region" description="Low complexity" evidence="4">
    <location>
        <begin position="38"/>
        <end position="63"/>
    </location>
</feature>
<evidence type="ECO:0000313" key="6">
    <source>
        <dbReference type="Proteomes" id="UP000434172"/>
    </source>
</evidence>
<gene>
    <name evidence="5" type="ORF">GQ607_000663</name>
</gene>
<dbReference type="Pfam" id="PF05186">
    <property type="entry name" value="Dpy-30"/>
    <property type="match status" value="1"/>
</dbReference>
<feature type="region of interest" description="Disordered" evidence="4">
    <location>
        <begin position="1"/>
        <end position="120"/>
    </location>
</feature>
<keyword evidence="3" id="KW-0539">Nucleus</keyword>
<evidence type="ECO:0000256" key="2">
    <source>
        <dbReference type="ARBA" id="ARBA00010849"/>
    </source>
</evidence>
<name>A0A8H3ZXW6_9PEZI</name>
<feature type="compositionally biased region" description="Pro residues" evidence="4">
    <location>
        <begin position="1"/>
        <end position="37"/>
    </location>
</feature>
<feature type="compositionally biased region" description="Pro residues" evidence="4">
    <location>
        <begin position="64"/>
        <end position="78"/>
    </location>
</feature>
<evidence type="ECO:0000256" key="1">
    <source>
        <dbReference type="ARBA" id="ARBA00004123"/>
    </source>
</evidence>
<protein>
    <submittedName>
        <fullName evidence="5">Dpy-30 motif family protein</fullName>
    </submittedName>
</protein>
<dbReference type="Proteomes" id="UP000434172">
    <property type="component" value="Unassembled WGS sequence"/>
</dbReference>
<dbReference type="InterPro" id="IPR049629">
    <property type="entry name" value="DPY30_SDC1_DD"/>
</dbReference>
<dbReference type="AlphaFoldDB" id="A0A8H3ZXW6"/>
<comment type="subcellular location">
    <subcellularLocation>
        <location evidence="1">Nucleus</location>
    </subcellularLocation>
</comment>
<dbReference type="OrthoDB" id="417678at2759"/>
<dbReference type="InterPro" id="IPR007858">
    <property type="entry name" value="Dpy-30_motif"/>
</dbReference>
<dbReference type="GO" id="GO:0005634">
    <property type="term" value="C:nucleus"/>
    <property type="evidence" value="ECO:0007669"/>
    <property type="project" value="UniProtKB-SubCell"/>
</dbReference>
<dbReference type="CDD" id="cd22965">
    <property type="entry name" value="DD_DPY30_SDC1"/>
    <property type="match status" value="1"/>
</dbReference>
<comment type="similarity">
    <text evidence="2">Belongs to the dpy-30 family.</text>
</comment>